<keyword evidence="1 3" id="KW-0853">WD repeat</keyword>
<evidence type="ECO:0000256" key="1">
    <source>
        <dbReference type="ARBA" id="ARBA00022574"/>
    </source>
</evidence>
<dbReference type="Pfam" id="PF00400">
    <property type="entry name" value="WD40"/>
    <property type="match status" value="4"/>
</dbReference>
<evidence type="ECO:0000313" key="4">
    <source>
        <dbReference type="EMBL" id="CAJ1372426.1"/>
    </source>
</evidence>
<dbReference type="PRINTS" id="PR00320">
    <property type="entry name" value="GPROTEINBRPT"/>
</dbReference>
<sequence>MKRRRRSSGSPGTRWRGQQHASWSVCSESLARRLHLSKWVALSCSKDHTAKIWEFHSKECRGTLAGLHEGAVRCAAIDWKELMAITGSDDGSMCLWSLDRCECKEQWLSGKHGQQICLAADWENGRAVTGTAQGKLCLWDTKRLALLSTVAAHPGARINKVMVDVVIGFAVTAAEDGRLRVWDVTVPELTCVGTFEKHGESVTSLYVDFNKNRVLSGAADGSLHFWHLKTRATIAKLAGHTDKINNFQVDLQKGMAITVSDDETARVWDMHGFESLGVLEGHSLAVRDVVADFTEQICITCSDDATLRIWDLVGRSCIATLEGHASRVTCLSANWKRKLVLSASDDYTLKLWDVEKQWCEEAAVAEVAEAWYLLGIVNDICHKHEDVAHCMRQAMKYGERLEIWPYLADYATRTADFDSAFFFLERVQSLDPLGPLGVQAASDCKLLARTLRCSLVRRNCWPDVAEALAGKEQMAETTWRVQDSHWQWPGDIPDNIHQLQSEEPPTPCRRAIFDGLGHDTPVLVLDKVFGPQLLQALQCCVEDFAVWRAKSPQRLLGFWLPAGHAPRCAPELAGRKLLQLLGEDLDMEWWCRTQAPRLGAHFHYDTHPFLDPKYGHLRPVYGTVLFLSDVGGPTTVLNQTATVEGHSPPVPACGCAVACRANRWLVFPGELRHGAVGLDNPSEFGQRAVILYNFWRKDVPRTPRCVPPDFSHYRPACAWAPTAKHMLCQQCLESFQEEPLGATRVSPRNLSQPELDHTVPIEGTPNLLPMPGAEALRSLEQSGFVMMNWQAAAQEYLEKAQDCNHCAVVLSCTLRCNLTFKHLFHQSH</sequence>
<dbReference type="InterPro" id="IPR001680">
    <property type="entry name" value="WD40_rpt"/>
</dbReference>
<gene>
    <name evidence="4" type="ORF">EVOR1521_LOCUS2512</name>
</gene>
<protein>
    <submittedName>
        <fullName evidence="4">Uncharacterized protein</fullName>
    </submittedName>
</protein>
<reference evidence="4" key="1">
    <citation type="submission" date="2023-08" db="EMBL/GenBank/DDBJ databases">
        <authorList>
            <person name="Chen Y."/>
            <person name="Shah S."/>
            <person name="Dougan E. K."/>
            <person name="Thang M."/>
            <person name="Chan C."/>
        </authorList>
    </citation>
    <scope>NUCLEOTIDE SEQUENCE</scope>
</reference>
<dbReference type="InterPro" id="IPR011047">
    <property type="entry name" value="Quinoprotein_ADH-like_sf"/>
</dbReference>
<dbReference type="AlphaFoldDB" id="A0AA36HP37"/>
<evidence type="ECO:0000313" key="5">
    <source>
        <dbReference type="Proteomes" id="UP001178507"/>
    </source>
</evidence>
<comment type="caution">
    <text evidence="4">The sequence shown here is derived from an EMBL/GenBank/DDBJ whole genome shotgun (WGS) entry which is preliminary data.</text>
</comment>
<proteinExistence type="predicted"/>
<dbReference type="Proteomes" id="UP001178507">
    <property type="component" value="Unassembled WGS sequence"/>
</dbReference>
<organism evidence="4 5">
    <name type="scientific">Effrenium voratum</name>
    <dbReference type="NCBI Taxonomy" id="2562239"/>
    <lineage>
        <taxon>Eukaryota</taxon>
        <taxon>Sar</taxon>
        <taxon>Alveolata</taxon>
        <taxon>Dinophyceae</taxon>
        <taxon>Suessiales</taxon>
        <taxon>Symbiodiniaceae</taxon>
        <taxon>Effrenium</taxon>
    </lineage>
</organism>
<accession>A0AA36HP37</accession>
<feature type="repeat" description="WD" evidence="3">
    <location>
        <begin position="279"/>
        <end position="320"/>
    </location>
</feature>
<dbReference type="SUPFAM" id="SSF50998">
    <property type="entry name" value="Quinoprotein alcohol dehydrogenase-like"/>
    <property type="match status" value="1"/>
</dbReference>
<feature type="repeat" description="WD" evidence="3">
    <location>
        <begin position="237"/>
        <end position="270"/>
    </location>
</feature>
<keyword evidence="5" id="KW-1185">Reference proteome</keyword>
<dbReference type="InterPro" id="IPR020472">
    <property type="entry name" value="WD40_PAC1"/>
</dbReference>
<dbReference type="Gene3D" id="2.130.10.10">
    <property type="entry name" value="YVTN repeat-like/Quinoprotein amine dehydrogenase"/>
    <property type="match status" value="3"/>
</dbReference>
<name>A0AA36HP37_9DINO</name>
<dbReference type="PROSITE" id="PS50082">
    <property type="entry name" value="WD_REPEATS_2"/>
    <property type="match status" value="4"/>
</dbReference>
<dbReference type="PANTHER" id="PTHR22847:SF637">
    <property type="entry name" value="WD REPEAT DOMAIN 5B"/>
    <property type="match status" value="1"/>
</dbReference>
<dbReference type="PROSITE" id="PS00678">
    <property type="entry name" value="WD_REPEATS_1"/>
    <property type="match status" value="3"/>
</dbReference>
<evidence type="ECO:0000256" key="3">
    <source>
        <dbReference type="PROSITE-ProRule" id="PRU00221"/>
    </source>
</evidence>
<evidence type="ECO:0000256" key="2">
    <source>
        <dbReference type="ARBA" id="ARBA00022737"/>
    </source>
</evidence>
<dbReference type="CDD" id="cd00200">
    <property type="entry name" value="WD40"/>
    <property type="match status" value="1"/>
</dbReference>
<dbReference type="GO" id="GO:1990234">
    <property type="term" value="C:transferase complex"/>
    <property type="evidence" value="ECO:0007669"/>
    <property type="project" value="UniProtKB-ARBA"/>
</dbReference>
<dbReference type="SMART" id="SM00320">
    <property type="entry name" value="WD40"/>
    <property type="match status" value="8"/>
</dbReference>
<dbReference type="PANTHER" id="PTHR22847">
    <property type="entry name" value="WD40 REPEAT PROTEIN"/>
    <property type="match status" value="1"/>
</dbReference>
<dbReference type="InterPro" id="IPR019775">
    <property type="entry name" value="WD40_repeat_CS"/>
</dbReference>
<feature type="repeat" description="WD" evidence="3">
    <location>
        <begin position="321"/>
        <end position="355"/>
    </location>
</feature>
<dbReference type="InterPro" id="IPR015943">
    <property type="entry name" value="WD40/YVTN_repeat-like_dom_sf"/>
</dbReference>
<dbReference type="EMBL" id="CAUJNA010000134">
    <property type="protein sequence ID" value="CAJ1372426.1"/>
    <property type="molecule type" value="Genomic_DNA"/>
</dbReference>
<feature type="repeat" description="WD" evidence="3">
    <location>
        <begin position="195"/>
        <end position="236"/>
    </location>
</feature>
<dbReference type="PROSITE" id="PS50294">
    <property type="entry name" value="WD_REPEATS_REGION"/>
    <property type="match status" value="4"/>
</dbReference>
<keyword evidence="2" id="KW-0677">Repeat</keyword>